<evidence type="ECO:0000256" key="1">
    <source>
        <dbReference type="SAM" id="MobiDB-lite"/>
    </source>
</evidence>
<dbReference type="AlphaFoldDB" id="A0A8J7U3R8"/>
<name>A0A8J7U3R8_9BACT</name>
<proteinExistence type="predicted"/>
<keyword evidence="3" id="KW-1185">Reference proteome</keyword>
<feature type="compositionally biased region" description="Acidic residues" evidence="1">
    <location>
        <begin position="251"/>
        <end position="262"/>
    </location>
</feature>
<feature type="compositionally biased region" description="Basic and acidic residues" evidence="1">
    <location>
        <begin position="263"/>
        <end position="277"/>
    </location>
</feature>
<feature type="compositionally biased region" description="Basic and acidic residues" evidence="1">
    <location>
        <begin position="230"/>
        <end position="242"/>
    </location>
</feature>
<protein>
    <submittedName>
        <fullName evidence="2">Uncharacterized protein</fullName>
    </submittedName>
</protein>
<organism evidence="2 3">
    <name type="scientific">Acanthopleuribacter pedis</name>
    <dbReference type="NCBI Taxonomy" id="442870"/>
    <lineage>
        <taxon>Bacteria</taxon>
        <taxon>Pseudomonadati</taxon>
        <taxon>Acidobacteriota</taxon>
        <taxon>Holophagae</taxon>
        <taxon>Acanthopleuribacterales</taxon>
        <taxon>Acanthopleuribacteraceae</taxon>
        <taxon>Acanthopleuribacter</taxon>
    </lineage>
</organism>
<comment type="caution">
    <text evidence="2">The sequence shown here is derived from an EMBL/GenBank/DDBJ whole genome shotgun (WGS) entry which is preliminary data.</text>
</comment>
<accession>A0A8J7U3R8</accession>
<dbReference type="EMBL" id="JAFREP010000008">
    <property type="protein sequence ID" value="MBO1319049.1"/>
    <property type="molecule type" value="Genomic_DNA"/>
</dbReference>
<reference evidence="2" key="1">
    <citation type="submission" date="2021-03" db="EMBL/GenBank/DDBJ databases">
        <authorList>
            <person name="Wang G."/>
        </authorList>
    </citation>
    <scope>NUCLEOTIDE SEQUENCE</scope>
    <source>
        <strain evidence="2">KCTC 12899</strain>
    </source>
</reference>
<sequence>MKKFNRREKFVLRMMLGVIGLWGFLEAHEMYVQNKLDLEANIESTSTQITTYLQELEGQSPEKYLNDAEALDGQLKRAREKIMRLPNRGVASEIISSTLNQKALDAGVELTSISGRRFEEVGEESALKELRTYFAFNSDLRELVNLMDSMEDEPYYLVLHQVNVTSRHSRLRNNRRKTNRPKKKVLNGNVLISTLFIEDPEGKEADYRQTVVRKPDEDGKPTEPGSVKADGVKEDGGPKREPSPPPLQADRDDDGSEAEPDDEEKRGPKPLPERRPPVDAGSADRGPTPAKVGPEPVKFKPRARPLTESSNPKQKPPRKFRP</sequence>
<gene>
    <name evidence="2" type="ORF">J3U88_11320</name>
</gene>
<dbReference type="Proteomes" id="UP000664417">
    <property type="component" value="Unassembled WGS sequence"/>
</dbReference>
<evidence type="ECO:0000313" key="2">
    <source>
        <dbReference type="EMBL" id="MBO1319049.1"/>
    </source>
</evidence>
<feature type="compositionally biased region" description="Basic and acidic residues" evidence="1">
    <location>
        <begin position="211"/>
        <end position="221"/>
    </location>
</feature>
<feature type="region of interest" description="Disordered" evidence="1">
    <location>
        <begin position="211"/>
        <end position="322"/>
    </location>
</feature>
<evidence type="ECO:0000313" key="3">
    <source>
        <dbReference type="Proteomes" id="UP000664417"/>
    </source>
</evidence>
<dbReference type="RefSeq" id="WP_207858869.1">
    <property type="nucleotide sequence ID" value="NZ_JAFREP010000008.1"/>
</dbReference>